<sequence length="147" mass="16080">MEVLTNPLLTFAAVAAGKAAVSPFDATVPSAKTNSTKSLVLIKPLGKGEYSTTGQGEIEENLDISADLFLRRAKAERRSVSGCERLHRWTEEVEAACLVLKGWKAQIYRAELDQLKKWEKRNKTSAAPLKKASALSGTITTATRKYN</sequence>
<evidence type="ECO:0000313" key="2">
    <source>
        <dbReference type="Proteomes" id="UP000190648"/>
    </source>
</evidence>
<reference evidence="1 2" key="1">
    <citation type="submission" date="2016-02" db="EMBL/GenBank/DDBJ databases">
        <title>Band-tailed pigeon sequencing and assembly.</title>
        <authorList>
            <person name="Soares A.E."/>
            <person name="Novak B.J."/>
            <person name="Rice E.S."/>
            <person name="O'Connell B."/>
            <person name="Chang D."/>
            <person name="Weber S."/>
            <person name="Shapiro B."/>
        </authorList>
    </citation>
    <scope>NUCLEOTIDE SEQUENCE [LARGE SCALE GENOMIC DNA]</scope>
    <source>
        <strain evidence="1">BTP2013</strain>
        <tissue evidence="1">Blood</tissue>
    </source>
</reference>
<accession>A0A1V4JRG5</accession>
<dbReference type="Proteomes" id="UP000190648">
    <property type="component" value="Unassembled WGS sequence"/>
</dbReference>
<organism evidence="1 2">
    <name type="scientific">Patagioenas fasciata monilis</name>
    <dbReference type="NCBI Taxonomy" id="372326"/>
    <lineage>
        <taxon>Eukaryota</taxon>
        <taxon>Metazoa</taxon>
        <taxon>Chordata</taxon>
        <taxon>Craniata</taxon>
        <taxon>Vertebrata</taxon>
        <taxon>Euteleostomi</taxon>
        <taxon>Archelosauria</taxon>
        <taxon>Archosauria</taxon>
        <taxon>Dinosauria</taxon>
        <taxon>Saurischia</taxon>
        <taxon>Theropoda</taxon>
        <taxon>Coelurosauria</taxon>
        <taxon>Aves</taxon>
        <taxon>Neognathae</taxon>
        <taxon>Neoaves</taxon>
        <taxon>Columbimorphae</taxon>
        <taxon>Columbiformes</taxon>
        <taxon>Columbidae</taxon>
        <taxon>Patagioenas</taxon>
    </lineage>
</organism>
<dbReference type="EMBL" id="LSYS01006629">
    <property type="protein sequence ID" value="OPJ74789.1"/>
    <property type="molecule type" value="Genomic_DNA"/>
</dbReference>
<proteinExistence type="predicted"/>
<protein>
    <submittedName>
        <fullName evidence="1">Uncharacterized protein</fullName>
    </submittedName>
</protein>
<keyword evidence="2" id="KW-1185">Reference proteome</keyword>
<dbReference type="AlphaFoldDB" id="A0A1V4JRG5"/>
<name>A0A1V4JRG5_PATFA</name>
<gene>
    <name evidence="1" type="ORF">AV530_018312</name>
</gene>
<comment type="caution">
    <text evidence="1">The sequence shown here is derived from an EMBL/GenBank/DDBJ whole genome shotgun (WGS) entry which is preliminary data.</text>
</comment>
<evidence type="ECO:0000313" key="1">
    <source>
        <dbReference type="EMBL" id="OPJ74789.1"/>
    </source>
</evidence>